<keyword evidence="10" id="KW-1185">Reference proteome</keyword>
<evidence type="ECO:0000256" key="3">
    <source>
        <dbReference type="ARBA" id="ARBA00022475"/>
    </source>
</evidence>
<dbReference type="OrthoDB" id="9778910at2"/>
<dbReference type="CDD" id="cd06261">
    <property type="entry name" value="TM_PBP2"/>
    <property type="match status" value="1"/>
</dbReference>
<dbReference type="InterPro" id="IPR000515">
    <property type="entry name" value="MetI-like"/>
</dbReference>
<dbReference type="Proteomes" id="UP000063699">
    <property type="component" value="Chromosome"/>
</dbReference>
<feature type="transmembrane region" description="Helical" evidence="7">
    <location>
        <begin position="178"/>
        <end position="195"/>
    </location>
</feature>
<keyword evidence="6 7" id="KW-0472">Membrane</keyword>
<dbReference type="GO" id="GO:0055085">
    <property type="term" value="P:transmembrane transport"/>
    <property type="evidence" value="ECO:0007669"/>
    <property type="project" value="InterPro"/>
</dbReference>
<evidence type="ECO:0000256" key="5">
    <source>
        <dbReference type="ARBA" id="ARBA00022989"/>
    </source>
</evidence>
<dbReference type="EMBL" id="CP012752">
    <property type="protein sequence ID" value="ALG11541.1"/>
    <property type="molecule type" value="Genomic_DNA"/>
</dbReference>
<dbReference type="KEGG" id="kphy:AOZ06_35910"/>
<keyword evidence="5 7" id="KW-1133">Transmembrane helix</keyword>
<dbReference type="GO" id="GO:0005886">
    <property type="term" value="C:plasma membrane"/>
    <property type="evidence" value="ECO:0007669"/>
    <property type="project" value="UniProtKB-SubCell"/>
</dbReference>
<proteinExistence type="inferred from homology"/>
<dbReference type="SUPFAM" id="SSF161098">
    <property type="entry name" value="MetI-like"/>
    <property type="match status" value="1"/>
</dbReference>
<dbReference type="Gene3D" id="1.10.3720.10">
    <property type="entry name" value="MetI-like"/>
    <property type="match status" value="1"/>
</dbReference>
<dbReference type="InterPro" id="IPR035906">
    <property type="entry name" value="MetI-like_sf"/>
</dbReference>
<feature type="transmembrane region" description="Helical" evidence="7">
    <location>
        <begin position="282"/>
        <end position="308"/>
    </location>
</feature>
<keyword evidence="2 7" id="KW-0813">Transport</keyword>
<feature type="transmembrane region" description="Helical" evidence="7">
    <location>
        <begin position="141"/>
        <end position="166"/>
    </location>
</feature>
<feature type="domain" description="ABC transmembrane type-1" evidence="8">
    <location>
        <begin position="104"/>
        <end position="305"/>
    </location>
</feature>
<dbReference type="STRING" id="860235.AOZ06_35910"/>
<keyword evidence="4 7" id="KW-0812">Transmembrane</keyword>
<keyword evidence="3" id="KW-1003">Cell membrane</keyword>
<gene>
    <name evidence="9" type="ORF">AOZ06_35910</name>
</gene>
<dbReference type="PANTHER" id="PTHR43163">
    <property type="entry name" value="DIPEPTIDE TRANSPORT SYSTEM PERMEASE PROTEIN DPPB-RELATED"/>
    <property type="match status" value="1"/>
</dbReference>
<evidence type="ECO:0000256" key="2">
    <source>
        <dbReference type="ARBA" id="ARBA00022448"/>
    </source>
</evidence>
<organism evidence="9 10">
    <name type="scientific">Kibdelosporangium phytohabitans</name>
    <dbReference type="NCBI Taxonomy" id="860235"/>
    <lineage>
        <taxon>Bacteria</taxon>
        <taxon>Bacillati</taxon>
        <taxon>Actinomycetota</taxon>
        <taxon>Actinomycetes</taxon>
        <taxon>Pseudonocardiales</taxon>
        <taxon>Pseudonocardiaceae</taxon>
        <taxon>Kibdelosporangium</taxon>
    </lineage>
</organism>
<dbReference type="RefSeq" id="WP_054293442.1">
    <property type="nucleotide sequence ID" value="NZ_CP012752.1"/>
</dbReference>
<evidence type="ECO:0000256" key="6">
    <source>
        <dbReference type="ARBA" id="ARBA00023136"/>
    </source>
</evidence>
<evidence type="ECO:0000313" key="9">
    <source>
        <dbReference type="EMBL" id="ALG11541.1"/>
    </source>
</evidence>
<feature type="transmembrane region" description="Helical" evidence="7">
    <location>
        <begin position="236"/>
        <end position="262"/>
    </location>
</feature>
<evidence type="ECO:0000256" key="7">
    <source>
        <dbReference type="RuleBase" id="RU363032"/>
    </source>
</evidence>
<dbReference type="Pfam" id="PF00528">
    <property type="entry name" value="BPD_transp_1"/>
    <property type="match status" value="1"/>
</dbReference>
<dbReference type="Pfam" id="PF19300">
    <property type="entry name" value="BPD_transp_1_N"/>
    <property type="match status" value="1"/>
</dbReference>
<dbReference type="AlphaFoldDB" id="A0A0N9I1T3"/>
<evidence type="ECO:0000256" key="1">
    <source>
        <dbReference type="ARBA" id="ARBA00004651"/>
    </source>
</evidence>
<name>A0A0N9I1T3_9PSEU</name>
<feature type="transmembrane region" description="Helical" evidence="7">
    <location>
        <begin position="12"/>
        <end position="32"/>
    </location>
</feature>
<sequence>MGLVRYVLRRLAQAVFVLWAAFTLSFLILYLLPGDPVSIALNGGAGVNQSNYTPEQIAALRAEFGLDKPVIVQYFDQVWAAVRGDFGRSVTSGGRVSDLVLGALPNTVEIAGAGLVLATVFGAATAILGTLTRLKWLGQALLSLPAVGISLPVFWVGLVLVEVVSFQWGLLPAFGNDGFASVILPAITIALPAGAQIGQVLARSILTALGEPYIETARAKGAGRWRVHLGHALRNAIVPAVALSAVILGSLIAGAVIVETVFSRDGIGRLTAQAVTVQDIPVVQGVVVFAALVFVVVNLVVDLVSPLLDPRITLRRLGHA</sequence>
<accession>A0A0N9I1T3</accession>
<feature type="transmembrane region" description="Helical" evidence="7">
    <location>
        <begin position="110"/>
        <end position="129"/>
    </location>
</feature>
<evidence type="ECO:0000259" key="8">
    <source>
        <dbReference type="PROSITE" id="PS50928"/>
    </source>
</evidence>
<evidence type="ECO:0000256" key="4">
    <source>
        <dbReference type="ARBA" id="ARBA00022692"/>
    </source>
</evidence>
<reference evidence="9 10" key="1">
    <citation type="submission" date="2015-07" db="EMBL/GenBank/DDBJ databases">
        <title>Genome sequencing of Kibdelosporangium phytohabitans.</title>
        <authorList>
            <person name="Qin S."/>
            <person name="Xing K."/>
        </authorList>
    </citation>
    <scope>NUCLEOTIDE SEQUENCE [LARGE SCALE GENOMIC DNA]</scope>
    <source>
        <strain evidence="9 10">KLBMP1111</strain>
    </source>
</reference>
<comment type="similarity">
    <text evidence="7">Belongs to the binding-protein-dependent transport system permease family.</text>
</comment>
<dbReference type="PANTHER" id="PTHR43163:SF6">
    <property type="entry name" value="DIPEPTIDE TRANSPORT SYSTEM PERMEASE PROTEIN DPPB-RELATED"/>
    <property type="match status" value="1"/>
</dbReference>
<comment type="subcellular location">
    <subcellularLocation>
        <location evidence="1 7">Cell membrane</location>
        <topology evidence="1 7">Multi-pass membrane protein</topology>
    </subcellularLocation>
</comment>
<dbReference type="InterPro" id="IPR045621">
    <property type="entry name" value="BPD_transp_1_N"/>
</dbReference>
<dbReference type="PROSITE" id="PS50928">
    <property type="entry name" value="ABC_TM1"/>
    <property type="match status" value="1"/>
</dbReference>
<evidence type="ECO:0000313" key="10">
    <source>
        <dbReference type="Proteomes" id="UP000063699"/>
    </source>
</evidence>
<protein>
    <submittedName>
        <fullName evidence="9">Peptide ABC transporter permease</fullName>
    </submittedName>
</protein>